<name>A0A2I1IKU8_9ACTO</name>
<dbReference type="Pfam" id="PF07905">
    <property type="entry name" value="PucR"/>
    <property type="match status" value="1"/>
</dbReference>
<evidence type="ECO:0000313" key="4">
    <source>
        <dbReference type="Proteomes" id="UP000235122"/>
    </source>
</evidence>
<dbReference type="InterPro" id="IPR042070">
    <property type="entry name" value="PucR_C-HTH_sf"/>
</dbReference>
<sequence>MVLDACAPQLKCTNFQLYLCKTYSMACISDLLHQPSIELVPLWCPNPSASIRWVAVTEHLDPTPFLEGGELVLTTSCGNPSSPGAWAEYVSRLQTRQVSALAFGIGPWQRKVPRALLAAARQAELNLIEVPEQTNFVRISRLVADLLQEEAEAEERLLGRAQQDLIGAACSSTPIKSILTKLGDIVRADCALTTGERIIASPPTASFQADELLAAVKRCGSVASSEITPLQTLIVLPAGSLHASSTFLVVKAAHALPQWTRKAISTAGLLLQTAQASQEKLAATRLALSRRSLELFLAGDPHTAREIYALAYPHSKPLDSKLTVVAVKGSRLQLERVHKRVENSFAAPTRLTEDRLHILISPSALPLLLSHLQDHDIMTAVGSPKRQQDVSRSLATAEIALKKATAKRPQVSWEEVSGNSIMALVDEADAVCWAQDFLDPLRSQPQLRTILSAFIGANGNIAQVSQETSLHRNTVRMKLEQAQRLLHINLDDPAARVQVWFSLRALE</sequence>
<evidence type="ECO:0000313" key="3">
    <source>
        <dbReference type="EMBL" id="PKY71747.1"/>
    </source>
</evidence>
<dbReference type="Proteomes" id="UP000235122">
    <property type="component" value="Unassembled WGS sequence"/>
</dbReference>
<evidence type="ECO:0000259" key="2">
    <source>
        <dbReference type="Pfam" id="PF13556"/>
    </source>
</evidence>
<gene>
    <name evidence="3" type="ORF">CYJ19_08465</name>
</gene>
<protein>
    <submittedName>
        <fullName evidence="3">PucR family transcriptional regulator</fullName>
    </submittedName>
</protein>
<dbReference type="InterPro" id="IPR012914">
    <property type="entry name" value="PucR_dom"/>
</dbReference>
<dbReference type="Pfam" id="PF13556">
    <property type="entry name" value="HTH_30"/>
    <property type="match status" value="1"/>
</dbReference>
<organism evidence="3 4">
    <name type="scientific">Winkia neuii</name>
    <dbReference type="NCBI Taxonomy" id="33007"/>
    <lineage>
        <taxon>Bacteria</taxon>
        <taxon>Bacillati</taxon>
        <taxon>Actinomycetota</taxon>
        <taxon>Actinomycetes</taxon>
        <taxon>Actinomycetales</taxon>
        <taxon>Actinomycetaceae</taxon>
        <taxon>Winkia</taxon>
    </lineage>
</organism>
<dbReference type="AlphaFoldDB" id="A0A2I1IKU8"/>
<dbReference type="PANTHER" id="PTHR33744">
    <property type="entry name" value="CARBOHYDRATE DIACID REGULATOR"/>
    <property type="match status" value="1"/>
</dbReference>
<reference evidence="3 4" key="1">
    <citation type="submission" date="2017-12" db="EMBL/GenBank/DDBJ databases">
        <title>Phylogenetic diversity of female urinary microbiome.</title>
        <authorList>
            <person name="Thomas-White K."/>
            <person name="Wolfe A.J."/>
        </authorList>
    </citation>
    <scope>NUCLEOTIDE SEQUENCE [LARGE SCALE GENOMIC DNA]</scope>
    <source>
        <strain evidence="3 4">UMB0402</strain>
    </source>
</reference>
<dbReference type="InterPro" id="IPR051448">
    <property type="entry name" value="CdaR-like_regulators"/>
</dbReference>
<dbReference type="PANTHER" id="PTHR33744:SF1">
    <property type="entry name" value="DNA-BINDING TRANSCRIPTIONAL ACTIVATOR ADER"/>
    <property type="match status" value="1"/>
</dbReference>
<evidence type="ECO:0000259" key="1">
    <source>
        <dbReference type="Pfam" id="PF07905"/>
    </source>
</evidence>
<proteinExistence type="predicted"/>
<feature type="domain" description="Purine catabolism PurC-like" evidence="1">
    <location>
        <begin position="50"/>
        <end position="146"/>
    </location>
</feature>
<comment type="caution">
    <text evidence="3">The sequence shown here is derived from an EMBL/GenBank/DDBJ whole genome shotgun (WGS) entry which is preliminary data.</text>
</comment>
<dbReference type="EMBL" id="PKKO01000005">
    <property type="protein sequence ID" value="PKY71747.1"/>
    <property type="molecule type" value="Genomic_DNA"/>
</dbReference>
<dbReference type="InterPro" id="IPR025736">
    <property type="entry name" value="PucR_C-HTH_dom"/>
</dbReference>
<dbReference type="Gene3D" id="1.10.10.2840">
    <property type="entry name" value="PucR C-terminal helix-turn-helix domain"/>
    <property type="match status" value="1"/>
</dbReference>
<keyword evidence="4" id="KW-1185">Reference proteome</keyword>
<dbReference type="STRING" id="33007.HMPREF3198_01722"/>
<feature type="domain" description="PucR C-terminal helix-turn-helix" evidence="2">
    <location>
        <begin position="447"/>
        <end position="505"/>
    </location>
</feature>
<accession>A0A2I1IKU8</accession>